<dbReference type="KEGG" id="pap:PSPA7_2786"/>
<evidence type="ECO:0000313" key="2">
    <source>
        <dbReference type="Proteomes" id="UP000001582"/>
    </source>
</evidence>
<dbReference type="EMBL" id="CP000744">
    <property type="protein sequence ID" value="ABR85763.1"/>
    <property type="molecule type" value="Genomic_DNA"/>
</dbReference>
<reference evidence="1 2" key="1">
    <citation type="submission" date="2007-06" db="EMBL/GenBank/DDBJ databases">
        <authorList>
            <person name="Dodson R.J."/>
            <person name="Harkins D."/>
            <person name="Paulsen I.T."/>
        </authorList>
    </citation>
    <scope>NUCLEOTIDE SEQUENCE [LARGE SCALE GENOMIC DNA]</scope>
    <source>
        <strain evidence="1 2">PA7</strain>
    </source>
</reference>
<dbReference type="AlphaFoldDB" id="A6V511"/>
<dbReference type="Proteomes" id="UP000001582">
    <property type="component" value="Chromosome"/>
</dbReference>
<sequence length="57" mass="6228">MRCPGERPVRDDRAGGSGLCGCGDREVLHGALLLNRKGKFLKSKKLLNGENLPAFYL</sequence>
<proteinExistence type="predicted"/>
<organism evidence="1 2">
    <name type="scientific">Pseudomonas paraeruginosa (strain DSM 24068 / PA7)</name>
    <name type="common">Pseudomonas aeruginosa (strain PA7)</name>
    <dbReference type="NCBI Taxonomy" id="381754"/>
    <lineage>
        <taxon>Bacteria</taxon>
        <taxon>Pseudomonadati</taxon>
        <taxon>Pseudomonadota</taxon>
        <taxon>Gammaproteobacteria</taxon>
        <taxon>Pseudomonadales</taxon>
        <taxon>Pseudomonadaceae</taxon>
        <taxon>Pseudomonas</taxon>
        <taxon>Pseudomonas paraeruginosa</taxon>
    </lineage>
</organism>
<gene>
    <name evidence="1" type="ordered locus">PSPA7_2786</name>
</gene>
<accession>A6V511</accession>
<name>A6V511_PSEP7</name>
<dbReference type="HOGENOM" id="CLU_2993190_0_0_6"/>
<evidence type="ECO:0000313" key="1">
    <source>
        <dbReference type="EMBL" id="ABR85763.1"/>
    </source>
</evidence>
<reference evidence="1 2" key="2">
    <citation type="journal article" date="2010" name="PLoS ONE">
        <title>Complete genome sequence of the multiresistant taxonomic outlier Pseudomonas aeruginosa PA7.</title>
        <authorList>
            <person name="Roy P.H."/>
            <person name="Tetu S.G."/>
            <person name="Larouche A."/>
            <person name="Elbourne L."/>
            <person name="Tremblay S."/>
            <person name="Ren Q."/>
            <person name="Dodson R."/>
            <person name="Harkins D."/>
            <person name="Shay R."/>
            <person name="Watkins K."/>
            <person name="Mahamoud Y."/>
            <person name="Paulsen I.T."/>
        </authorList>
    </citation>
    <scope>NUCLEOTIDE SEQUENCE [LARGE SCALE GENOMIC DNA]</scope>
    <source>
        <strain evidence="1 2">PA7</strain>
    </source>
</reference>
<protein>
    <submittedName>
        <fullName evidence="1">Uncharacterized protein</fullName>
    </submittedName>
</protein>